<keyword evidence="9" id="KW-1185">Reference proteome</keyword>
<evidence type="ECO:0000256" key="4">
    <source>
        <dbReference type="ARBA" id="ARBA00022692"/>
    </source>
</evidence>
<gene>
    <name evidence="8" type="ORF">P7228_04500</name>
</gene>
<feature type="transmembrane region" description="Helical" evidence="7">
    <location>
        <begin position="141"/>
        <end position="165"/>
    </location>
</feature>
<feature type="transmembrane region" description="Helical" evidence="7">
    <location>
        <begin position="112"/>
        <end position="129"/>
    </location>
</feature>
<feature type="transmembrane region" description="Helical" evidence="7">
    <location>
        <begin position="84"/>
        <end position="106"/>
    </location>
</feature>
<feature type="transmembrane region" description="Helical" evidence="7">
    <location>
        <begin position="444"/>
        <end position="465"/>
    </location>
</feature>
<keyword evidence="3" id="KW-1003">Cell membrane</keyword>
<feature type="transmembrane region" description="Helical" evidence="7">
    <location>
        <begin position="12"/>
        <end position="35"/>
    </location>
</feature>
<name>A0ABY8FTK0_9SPHN</name>
<feature type="transmembrane region" description="Helical" evidence="7">
    <location>
        <begin position="413"/>
        <end position="432"/>
    </location>
</feature>
<reference evidence="8 9" key="1">
    <citation type="submission" date="2023-03" db="EMBL/GenBank/DDBJ databases">
        <title>Altererythrobacter sp. CAU 1644 isolated from sand.</title>
        <authorList>
            <person name="Kim W."/>
        </authorList>
    </citation>
    <scope>NUCLEOTIDE SEQUENCE [LARGE SCALE GENOMIC DNA]</scope>
    <source>
        <strain evidence="8 9">CAU 1644</strain>
    </source>
</reference>
<feature type="transmembrane region" description="Helical" evidence="7">
    <location>
        <begin position="289"/>
        <end position="312"/>
    </location>
</feature>
<proteinExistence type="inferred from homology"/>
<dbReference type="RefSeq" id="WP_278017019.1">
    <property type="nucleotide sequence ID" value="NZ_CP121106.1"/>
</dbReference>
<evidence type="ECO:0000256" key="7">
    <source>
        <dbReference type="SAM" id="Phobius"/>
    </source>
</evidence>
<feature type="transmembrane region" description="Helical" evidence="7">
    <location>
        <begin position="41"/>
        <end position="63"/>
    </location>
</feature>
<comment type="subcellular location">
    <subcellularLocation>
        <location evidence="1">Cell membrane</location>
        <topology evidence="1">Multi-pass membrane protein</topology>
    </subcellularLocation>
</comment>
<dbReference type="EMBL" id="CP121106">
    <property type="protein sequence ID" value="WFL78329.1"/>
    <property type="molecule type" value="Genomic_DNA"/>
</dbReference>
<evidence type="ECO:0000313" key="9">
    <source>
        <dbReference type="Proteomes" id="UP001215827"/>
    </source>
</evidence>
<dbReference type="PANTHER" id="PTHR30250">
    <property type="entry name" value="PST FAMILY PREDICTED COLANIC ACID TRANSPORTER"/>
    <property type="match status" value="1"/>
</dbReference>
<evidence type="ECO:0000256" key="5">
    <source>
        <dbReference type="ARBA" id="ARBA00022989"/>
    </source>
</evidence>
<dbReference type="Proteomes" id="UP001215827">
    <property type="component" value="Chromosome"/>
</dbReference>
<evidence type="ECO:0000313" key="8">
    <source>
        <dbReference type="EMBL" id="WFL78329.1"/>
    </source>
</evidence>
<comment type="similarity">
    <text evidence="2">Belongs to the polysaccharide synthase family.</text>
</comment>
<evidence type="ECO:0000256" key="3">
    <source>
        <dbReference type="ARBA" id="ARBA00022475"/>
    </source>
</evidence>
<dbReference type="Pfam" id="PF13440">
    <property type="entry name" value="Polysacc_synt_3"/>
    <property type="match status" value="1"/>
</dbReference>
<keyword evidence="4 7" id="KW-0812">Transmembrane</keyword>
<evidence type="ECO:0000256" key="1">
    <source>
        <dbReference type="ARBA" id="ARBA00004651"/>
    </source>
</evidence>
<dbReference type="CDD" id="cd13127">
    <property type="entry name" value="MATE_tuaB_like"/>
    <property type="match status" value="1"/>
</dbReference>
<evidence type="ECO:0000256" key="6">
    <source>
        <dbReference type="ARBA" id="ARBA00023136"/>
    </source>
</evidence>
<dbReference type="PANTHER" id="PTHR30250:SF10">
    <property type="entry name" value="LIPOPOLYSACCHARIDE BIOSYNTHESIS PROTEIN WZXC"/>
    <property type="match status" value="1"/>
</dbReference>
<organism evidence="8 9">
    <name type="scientific">Altererythrobacter arenosus</name>
    <dbReference type="NCBI Taxonomy" id="3032592"/>
    <lineage>
        <taxon>Bacteria</taxon>
        <taxon>Pseudomonadati</taxon>
        <taxon>Pseudomonadota</taxon>
        <taxon>Alphaproteobacteria</taxon>
        <taxon>Sphingomonadales</taxon>
        <taxon>Erythrobacteraceae</taxon>
        <taxon>Altererythrobacter</taxon>
    </lineage>
</organism>
<accession>A0ABY8FTK0</accession>
<evidence type="ECO:0000256" key="2">
    <source>
        <dbReference type="ARBA" id="ARBA00007430"/>
    </source>
</evidence>
<dbReference type="InterPro" id="IPR050833">
    <property type="entry name" value="Poly_Biosynth_Transport"/>
</dbReference>
<keyword evidence="6 7" id="KW-0472">Membrane</keyword>
<sequence>MSMKRGLVRGAFSLGGARAVTSAFNAVALLILARLLTPHDFGVAAIASAVLYFIVSLTQFSIYQALVQRSEVEQEHIDTAWSIALIRSLTIVAFFVLASWPLALLYDDPEMLSVFMVVGLTGGVMGLYNPHIVLAQKGMRFAPMALFQLCRCVGLVAVVILAIIFRSFWAIIIGNLIGAALASLISYVMIPYRPRFTLARFRDLWGFSGWLFLNQLCETINWRFDQLAISVLVPKAQMGIYAIAYSLAIIPTRETIQPLREILFPGLANLTNDRPRLTRAFVRAQSSMAAISTPLALGLALVAEPAVMVMLGPQWSEAAVFVQIFAVTSAIGAFVSCTASAAMALGATRVVFLQQFWTLMARVPLVLAGLHFYGLVGAALAGLLSEIILATISLRFVRSLLGLPIFQQLRMHWSTLLSLAVMSASVLAAELLVNPTFEANIVRFILLVLVGGVAYVGTNLALWAAGGRKEGPVHELIDIAAQMVPARFKAVGPA</sequence>
<protein>
    <submittedName>
        <fullName evidence="8">Lipopolysaccharide biosynthesis protein</fullName>
    </submittedName>
</protein>
<feature type="transmembrane region" description="Helical" evidence="7">
    <location>
        <begin position="318"/>
        <end position="347"/>
    </location>
</feature>
<keyword evidence="5 7" id="KW-1133">Transmembrane helix</keyword>
<feature type="transmembrane region" description="Helical" evidence="7">
    <location>
        <begin position="171"/>
        <end position="192"/>
    </location>
</feature>